<dbReference type="EMBL" id="ML145087">
    <property type="protein sequence ID" value="TBU64213.1"/>
    <property type="molecule type" value="Genomic_DNA"/>
</dbReference>
<evidence type="ECO:0000313" key="3">
    <source>
        <dbReference type="Proteomes" id="UP000292082"/>
    </source>
</evidence>
<reference evidence="2 3" key="1">
    <citation type="submission" date="2019-01" db="EMBL/GenBank/DDBJ databases">
        <title>Draft genome sequences of three monokaryotic isolates of the white-rot basidiomycete fungus Dichomitus squalens.</title>
        <authorList>
            <consortium name="DOE Joint Genome Institute"/>
            <person name="Lopez S.C."/>
            <person name="Andreopoulos B."/>
            <person name="Pangilinan J."/>
            <person name="Lipzen A."/>
            <person name="Riley R."/>
            <person name="Ahrendt S."/>
            <person name="Ng V."/>
            <person name="Barry K."/>
            <person name="Daum C."/>
            <person name="Grigoriev I.V."/>
            <person name="Hilden K.S."/>
            <person name="Makela M.R."/>
            <person name="de Vries R.P."/>
        </authorList>
    </citation>
    <scope>NUCLEOTIDE SEQUENCE [LARGE SCALE GENOMIC DNA]</scope>
    <source>
        <strain evidence="2 3">CBS 464.89</strain>
    </source>
</reference>
<evidence type="ECO:0000256" key="1">
    <source>
        <dbReference type="SAM" id="MobiDB-lite"/>
    </source>
</evidence>
<proteinExistence type="predicted"/>
<feature type="region of interest" description="Disordered" evidence="1">
    <location>
        <begin position="283"/>
        <end position="307"/>
    </location>
</feature>
<dbReference type="Proteomes" id="UP000292082">
    <property type="component" value="Unassembled WGS sequence"/>
</dbReference>
<feature type="compositionally biased region" description="Polar residues" evidence="1">
    <location>
        <begin position="418"/>
        <end position="428"/>
    </location>
</feature>
<organism evidence="2 3">
    <name type="scientific">Dichomitus squalens</name>
    <dbReference type="NCBI Taxonomy" id="114155"/>
    <lineage>
        <taxon>Eukaryota</taxon>
        <taxon>Fungi</taxon>
        <taxon>Dikarya</taxon>
        <taxon>Basidiomycota</taxon>
        <taxon>Agaricomycotina</taxon>
        <taxon>Agaricomycetes</taxon>
        <taxon>Polyporales</taxon>
        <taxon>Polyporaceae</taxon>
        <taxon>Dichomitus</taxon>
    </lineage>
</organism>
<feature type="region of interest" description="Disordered" evidence="1">
    <location>
        <begin position="379"/>
        <end position="453"/>
    </location>
</feature>
<gene>
    <name evidence="2" type="ORF">BD310DRAFT_944705</name>
</gene>
<sequence>MSKRLKRAPPYEDDPGCKYIVISDPWPGNKSGKERGEIYWNLLAAWVRFMLNKEHEAISVYSVNTRNDVIVQLPEEADIVPILGAHPWIKVLSSGHPRDRERVSYVFAYDYRMKGEPDNHNWLAHYPTESGDPPAHIRFPVKFPYPHVSWASPKGKSCGDLALPMPPMRQPTPVRDIGRFTPYEHPSQLTSSNITAVDSISDGKAQIQRDHHQQTPRKPDPYASSEEAISLRAYRQDTLDVKPGVKREDGARVKMEAVKPEPELYGPSKSFRAAIEELQRARAAGEPMTASNEPESIGSVKPEDELHRGPSDALVAAFNSVRGGHPSESRTPSIVSSAGITKGEREETPYQPSEAFVAAIQGLRRPPSATVDELQGRFSKNISVKPEQQAGGSAKYTTAPDEPVVKPEPGDWRHGTSRRTLGTNNNDQGDIELLRVPSPLSDLHDQHALPSSE</sequence>
<protein>
    <submittedName>
        <fullName evidence="2">Uncharacterized protein</fullName>
    </submittedName>
</protein>
<keyword evidence="3" id="KW-1185">Reference proteome</keyword>
<name>A0A4Q9Q9D7_9APHY</name>
<accession>A0A4Q9Q9D7</accession>
<feature type="compositionally biased region" description="Basic and acidic residues" evidence="1">
    <location>
        <begin position="403"/>
        <end position="414"/>
    </location>
</feature>
<feature type="compositionally biased region" description="Basic and acidic residues" evidence="1">
    <location>
        <begin position="207"/>
        <end position="220"/>
    </location>
</feature>
<feature type="region of interest" description="Disordered" evidence="1">
    <location>
        <begin position="322"/>
        <end position="351"/>
    </location>
</feature>
<feature type="region of interest" description="Disordered" evidence="1">
    <location>
        <begin position="203"/>
        <end position="223"/>
    </location>
</feature>
<feature type="compositionally biased region" description="Polar residues" evidence="1">
    <location>
        <begin position="329"/>
        <end position="339"/>
    </location>
</feature>
<dbReference type="AlphaFoldDB" id="A0A4Q9Q9D7"/>
<evidence type="ECO:0000313" key="2">
    <source>
        <dbReference type="EMBL" id="TBU64213.1"/>
    </source>
</evidence>